<dbReference type="PRINTS" id="PR01036">
    <property type="entry name" value="TCRTETB"/>
</dbReference>
<feature type="transmembrane region" description="Helical" evidence="8">
    <location>
        <begin position="173"/>
        <end position="192"/>
    </location>
</feature>
<feature type="transmembrane region" description="Helical" evidence="8">
    <location>
        <begin position="409"/>
        <end position="427"/>
    </location>
</feature>
<sequence length="485" mass="52465">MVNNNNQAQSGETINKIPLMLVLISGAFAAILNQTLLATALPHIMADLNLEANTAQWLTSIFMLVNGIMIPITAFLIGRFTTRALFLTAMGLFGVGTIICAIAPTFSLLMVGRIIQAAGAGIIMPLMQTILFLIFPVEKRGTAMGMFGLVIAFAPAIGPTLSGWLVEQFPWRSLFYVILPIVIIDFILAYILLKNVTERTFPKLDILSIILSSLGFGGLLYGFSTAGSSGWDSQQVIISMVVGALALTWFILRQMKLKQPILEFRVFKYKMFTLTTALGMVVFIAMIGAATVLPLLMQNMLGFTAFESGLALLPGALLMGVMNPVTGRLFDKFGAKWLAIIGLAILTITTFMFTNLTAQTTFTYIAVVNAVRMLGVAMVMMPVTTAGLNQLPQRLIPHGTAMNNTMRQVSGAVGTALLVTVMVNNTLPEQGVNGLVHGVNISFIVAGITSIIGLVLSFFIKRSRPEEDDPDQIKSQVNNRTVTES</sequence>
<feature type="compositionally biased region" description="Polar residues" evidence="7">
    <location>
        <begin position="473"/>
        <end position="485"/>
    </location>
</feature>
<dbReference type="PROSITE" id="PS50850">
    <property type="entry name" value="MFS"/>
    <property type="match status" value="1"/>
</dbReference>
<evidence type="ECO:0000256" key="4">
    <source>
        <dbReference type="ARBA" id="ARBA00022692"/>
    </source>
</evidence>
<feature type="transmembrane region" description="Helical" evidence="8">
    <location>
        <begin position="303"/>
        <end position="325"/>
    </location>
</feature>
<gene>
    <name evidence="10" type="ORF">MUO14_14360</name>
</gene>
<protein>
    <submittedName>
        <fullName evidence="10">DHA2 family efflux MFS transporter permease subunit</fullName>
    </submittedName>
</protein>
<keyword evidence="4 8" id="KW-0812">Transmembrane</keyword>
<evidence type="ECO:0000259" key="9">
    <source>
        <dbReference type="PROSITE" id="PS50850"/>
    </source>
</evidence>
<name>A0ABY4GU83_9BACI</name>
<keyword evidence="6 8" id="KW-0472">Membrane</keyword>
<dbReference type="Gene3D" id="1.20.1720.10">
    <property type="entry name" value="Multidrug resistance protein D"/>
    <property type="match status" value="1"/>
</dbReference>
<dbReference type="InterPro" id="IPR004638">
    <property type="entry name" value="EmrB-like"/>
</dbReference>
<dbReference type="Pfam" id="PF07690">
    <property type="entry name" value="MFS_1"/>
    <property type="match status" value="1"/>
</dbReference>
<organism evidence="10 11">
    <name type="scientific">Halobacillus shinanisalinarum</name>
    <dbReference type="NCBI Taxonomy" id="2932258"/>
    <lineage>
        <taxon>Bacteria</taxon>
        <taxon>Bacillati</taxon>
        <taxon>Bacillota</taxon>
        <taxon>Bacilli</taxon>
        <taxon>Bacillales</taxon>
        <taxon>Bacillaceae</taxon>
        <taxon>Halobacillus</taxon>
    </lineage>
</organism>
<keyword evidence="11" id="KW-1185">Reference proteome</keyword>
<dbReference type="SUPFAM" id="SSF103473">
    <property type="entry name" value="MFS general substrate transporter"/>
    <property type="match status" value="1"/>
</dbReference>
<evidence type="ECO:0000256" key="8">
    <source>
        <dbReference type="SAM" id="Phobius"/>
    </source>
</evidence>
<evidence type="ECO:0000256" key="3">
    <source>
        <dbReference type="ARBA" id="ARBA00022475"/>
    </source>
</evidence>
<feature type="transmembrane region" description="Helical" evidence="8">
    <location>
        <begin position="337"/>
        <end position="356"/>
    </location>
</feature>
<dbReference type="PANTHER" id="PTHR42718:SF24">
    <property type="entry name" value="MAJOR FACILITATOR SUPERFAMILY (MFS) PROFILE DOMAIN-CONTAINING PROTEIN"/>
    <property type="match status" value="1"/>
</dbReference>
<feature type="transmembrane region" description="Helical" evidence="8">
    <location>
        <begin position="272"/>
        <end position="297"/>
    </location>
</feature>
<proteinExistence type="predicted"/>
<keyword evidence="2" id="KW-0813">Transport</keyword>
<evidence type="ECO:0000256" key="6">
    <source>
        <dbReference type="ARBA" id="ARBA00023136"/>
    </source>
</evidence>
<keyword evidence="3" id="KW-1003">Cell membrane</keyword>
<feature type="transmembrane region" description="Helical" evidence="8">
    <location>
        <begin position="57"/>
        <end position="77"/>
    </location>
</feature>
<evidence type="ECO:0000256" key="5">
    <source>
        <dbReference type="ARBA" id="ARBA00022989"/>
    </source>
</evidence>
<feature type="transmembrane region" description="Helical" evidence="8">
    <location>
        <begin position="84"/>
        <end position="108"/>
    </location>
</feature>
<dbReference type="InterPro" id="IPR020846">
    <property type="entry name" value="MFS_dom"/>
</dbReference>
<evidence type="ECO:0000256" key="2">
    <source>
        <dbReference type="ARBA" id="ARBA00022448"/>
    </source>
</evidence>
<evidence type="ECO:0000256" key="1">
    <source>
        <dbReference type="ARBA" id="ARBA00004651"/>
    </source>
</evidence>
<accession>A0ABY4GU83</accession>
<feature type="region of interest" description="Disordered" evidence="7">
    <location>
        <begin position="465"/>
        <end position="485"/>
    </location>
</feature>
<comment type="subcellular location">
    <subcellularLocation>
        <location evidence="1">Cell membrane</location>
        <topology evidence="1">Multi-pass membrane protein</topology>
    </subcellularLocation>
</comment>
<feature type="transmembrane region" description="Helical" evidence="8">
    <location>
        <begin position="114"/>
        <end position="135"/>
    </location>
</feature>
<dbReference type="PANTHER" id="PTHR42718">
    <property type="entry name" value="MAJOR FACILITATOR SUPERFAMILY MULTIDRUG TRANSPORTER MFSC"/>
    <property type="match status" value="1"/>
</dbReference>
<evidence type="ECO:0000313" key="10">
    <source>
        <dbReference type="EMBL" id="UOQ91722.1"/>
    </source>
</evidence>
<feature type="transmembrane region" description="Helical" evidence="8">
    <location>
        <begin position="204"/>
        <end position="223"/>
    </location>
</feature>
<dbReference type="Gene3D" id="1.20.1250.20">
    <property type="entry name" value="MFS general substrate transporter like domains"/>
    <property type="match status" value="1"/>
</dbReference>
<evidence type="ECO:0000313" key="11">
    <source>
        <dbReference type="Proteomes" id="UP000831880"/>
    </source>
</evidence>
<feature type="transmembrane region" description="Helical" evidence="8">
    <location>
        <begin position="439"/>
        <end position="460"/>
    </location>
</feature>
<dbReference type="InterPro" id="IPR011701">
    <property type="entry name" value="MFS"/>
</dbReference>
<dbReference type="NCBIfam" id="TIGR00711">
    <property type="entry name" value="efflux_EmrB"/>
    <property type="match status" value="1"/>
</dbReference>
<dbReference type="Proteomes" id="UP000831880">
    <property type="component" value="Chromosome"/>
</dbReference>
<feature type="transmembrane region" description="Helical" evidence="8">
    <location>
        <begin position="142"/>
        <end position="161"/>
    </location>
</feature>
<reference evidence="10 11" key="1">
    <citation type="submission" date="2022-04" db="EMBL/GenBank/DDBJ databases">
        <title>Halobacillus sp. isolated from saltern.</title>
        <authorList>
            <person name="Won M."/>
            <person name="Lee C.-M."/>
            <person name="Woen H.-Y."/>
            <person name="Kwon S.-W."/>
        </authorList>
    </citation>
    <scope>NUCLEOTIDE SEQUENCE [LARGE SCALE GENOMIC DNA]</scope>
    <source>
        <strain evidence="10 11">SSTM10-2</strain>
    </source>
</reference>
<dbReference type="EMBL" id="CP095074">
    <property type="protein sequence ID" value="UOQ91722.1"/>
    <property type="molecule type" value="Genomic_DNA"/>
</dbReference>
<dbReference type="CDD" id="cd17503">
    <property type="entry name" value="MFS_LmrB_MDR_like"/>
    <property type="match status" value="1"/>
</dbReference>
<feature type="domain" description="Major facilitator superfamily (MFS) profile" evidence="9">
    <location>
        <begin position="19"/>
        <end position="465"/>
    </location>
</feature>
<keyword evidence="5 8" id="KW-1133">Transmembrane helix</keyword>
<feature type="transmembrane region" description="Helical" evidence="8">
    <location>
        <begin position="362"/>
        <end position="388"/>
    </location>
</feature>
<feature type="transmembrane region" description="Helical" evidence="8">
    <location>
        <begin position="235"/>
        <end position="252"/>
    </location>
</feature>
<dbReference type="InterPro" id="IPR036259">
    <property type="entry name" value="MFS_trans_sf"/>
</dbReference>
<feature type="transmembrane region" description="Helical" evidence="8">
    <location>
        <begin position="21"/>
        <end position="45"/>
    </location>
</feature>
<dbReference type="RefSeq" id="WP_244751333.1">
    <property type="nucleotide sequence ID" value="NZ_CP095074.1"/>
</dbReference>
<evidence type="ECO:0000256" key="7">
    <source>
        <dbReference type="SAM" id="MobiDB-lite"/>
    </source>
</evidence>